<gene>
    <name evidence="5 9" type="primary">xseA</name>
    <name evidence="9" type="ORF">CO174_03040</name>
</gene>
<comment type="similarity">
    <text evidence="5 6">Belongs to the XseA family.</text>
</comment>
<dbReference type="EMBL" id="PFWU01000036">
    <property type="protein sequence ID" value="PJA45454.1"/>
    <property type="molecule type" value="Genomic_DNA"/>
</dbReference>
<evidence type="ECO:0000256" key="1">
    <source>
        <dbReference type="ARBA" id="ARBA00022490"/>
    </source>
</evidence>
<dbReference type="CDD" id="cd04489">
    <property type="entry name" value="ExoVII_LU_OBF"/>
    <property type="match status" value="1"/>
</dbReference>
<dbReference type="GO" id="GO:0006308">
    <property type="term" value="P:DNA catabolic process"/>
    <property type="evidence" value="ECO:0007669"/>
    <property type="project" value="UniProtKB-UniRule"/>
</dbReference>
<dbReference type="EC" id="3.1.11.6" evidence="5"/>
<comment type="subunit">
    <text evidence="5">Heterooligomer composed of large and small subunits.</text>
</comment>
<dbReference type="InterPro" id="IPR025824">
    <property type="entry name" value="OB-fold_nuc-bd_dom"/>
</dbReference>
<dbReference type="Pfam" id="PF02601">
    <property type="entry name" value="Exonuc_VII_L"/>
    <property type="match status" value="1"/>
</dbReference>
<evidence type="ECO:0000313" key="10">
    <source>
        <dbReference type="Proteomes" id="UP000229385"/>
    </source>
</evidence>
<dbReference type="PANTHER" id="PTHR30008">
    <property type="entry name" value="EXODEOXYRIBONUCLEASE 7 LARGE SUBUNIT"/>
    <property type="match status" value="1"/>
</dbReference>
<evidence type="ECO:0000259" key="7">
    <source>
        <dbReference type="Pfam" id="PF02601"/>
    </source>
</evidence>
<dbReference type="InterPro" id="IPR020579">
    <property type="entry name" value="Exonuc_VII_lsu_C"/>
</dbReference>
<dbReference type="PANTHER" id="PTHR30008:SF0">
    <property type="entry name" value="EXODEOXYRIBONUCLEASE 7 LARGE SUBUNIT"/>
    <property type="match status" value="1"/>
</dbReference>
<sequence length="402" mass="45091">MDSNVYSVSGYLDLVNDTLQMIPSSEVVIEGEVSDFRIAQQKWISFDLKDEKEQAVLKCFMTVWQLKVEVADGMRVQVKGQPKIYERFGTFKMNVQELSPVGEGALRQAYELLKKKLQGEGLFDASRKRSLERFPERIGLITSRDAAAFGDFVRILNNRWGGLVVHHAHVHVQGRQAVQEITGAFGYFNTLPEEERPDVLVLTRGGGGLEDLHAFNDESVARAIYASQIPVVVGVGHERDESLADFVADVRASTPSNAAERVVPSRTDVLYELQTMTRHMEERLQDRVNGYGQVIEKVTHLVSFVLERQKERFRSGYERLLVSSHDWLPQIRTDLENLGRVLRQVDPQRVLARGYSIVTTGGVVVKDAGSLDVGQEITVQFAAGSAEAEIKRKNGHGQQKLV</sequence>
<evidence type="ECO:0000256" key="4">
    <source>
        <dbReference type="ARBA" id="ARBA00022839"/>
    </source>
</evidence>
<dbReference type="InterPro" id="IPR003753">
    <property type="entry name" value="Exonuc_VII_L"/>
</dbReference>
<evidence type="ECO:0000256" key="3">
    <source>
        <dbReference type="ARBA" id="ARBA00022801"/>
    </source>
</evidence>
<dbReference type="Pfam" id="PF13742">
    <property type="entry name" value="tRNA_anti_2"/>
    <property type="match status" value="1"/>
</dbReference>
<keyword evidence="4 5" id="KW-0269">Exonuclease</keyword>
<dbReference type="GO" id="GO:0008855">
    <property type="term" value="F:exodeoxyribonuclease VII activity"/>
    <property type="evidence" value="ECO:0007669"/>
    <property type="project" value="UniProtKB-UniRule"/>
</dbReference>
<keyword evidence="1 5" id="KW-0963">Cytoplasm</keyword>
<comment type="subcellular location">
    <subcellularLocation>
        <location evidence="5 6">Cytoplasm</location>
    </subcellularLocation>
</comment>
<comment type="catalytic activity">
    <reaction evidence="5 6">
        <text>Exonucleolytic cleavage in either 5'- to 3'- or 3'- to 5'-direction to yield nucleoside 5'-phosphates.</text>
        <dbReference type="EC" id="3.1.11.6"/>
    </reaction>
</comment>
<protein>
    <recommendedName>
        <fullName evidence="5">Exodeoxyribonuclease 7 large subunit</fullName>
        <ecNumber evidence="5">3.1.11.6</ecNumber>
    </recommendedName>
    <alternativeName>
        <fullName evidence="5">Exodeoxyribonuclease VII large subunit</fullName>
        <shortName evidence="5">Exonuclease VII large subunit</shortName>
    </alternativeName>
</protein>
<dbReference type="HAMAP" id="MF_00378">
    <property type="entry name" value="Exonuc_7_L"/>
    <property type="match status" value="1"/>
</dbReference>
<reference evidence="10" key="1">
    <citation type="submission" date="2017-09" db="EMBL/GenBank/DDBJ databases">
        <title>Depth-based differentiation of microbial function through sediment-hosted aquifers and enrichment of novel symbionts in the deep terrestrial subsurface.</title>
        <authorList>
            <person name="Probst A.J."/>
            <person name="Ladd B."/>
            <person name="Jarett J.K."/>
            <person name="Geller-Mcgrath D.E."/>
            <person name="Sieber C.M.K."/>
            <person name="Emerson J.B."/>
            <person name="Anantharaman K."/>
            <person name="Thomas B.C."/>
            <person name="Malmstrom R."/>
            <person name="Stieglmeier M."/>
            <person name="Klingl A."/>
            <person name="Woyke T."/>
            <person name="Ryan C.M."/>
            <person name="Banfield J.F."/>
        </authorList>
    </citation>
    <scope>NUCLEOTIDE SEQUENCE [LARGE SCALE GENOMIC DNA]</scope>
</reference>
<dbReference type="GO" id="GO:0009318">
    <property type="term" value="C:exodeoxyribonuclease VII complex"/>
    <property type="evidence" value="ECO:0007669"/>
    <property type="project" value="UniProtKB-UniRule"/>
</dbReference>
<accession>A0A2M7XC68</accession>
<name>A0A2M7XC68_9BACT</name>
<evidence type="ECO:0000256" key="6">
    <source>
        <dbReference type="RuleBase" id="RU004355"/>
    </source>
</evidence>
<feature type="domain" description="Exonuclease VII large subunit C-terminal" evidence="7">
    <location>
        <begin position="122"/>
        <end position="311"/>
    </location>
</feature>
<proteinExistence type="inferred from homology"/>
<evidence type="ECO:0000256" key="2">
    <source>
        <dbReference type="ARBA" id="ARBA00022722"/>
    </source>
</evidence>
<evidence type="ECO:0000313" key="9">
    <source>
        <dbReference type="EMBL" id="PJA45454.1"/>
    </source>
</evidence>
<comment type="function">
    <text evidence="5">Bidirectionally degrades single-stranded DNA into large acid-insoluble oligonucleotides, which are then degraded further into small acid-soluble oligonucleotides.</text>
</comment>
<dbReference type="AlphaFoldDB" id="A0A2M7XC68"/>
<evidence type="ECO:0000259" key="8">
    <source>
        <dbReference type="Pfam" id="PF13742"/>
    </source>
</evidence>
<dbReference type="GO" id="GO:0005737">
    <property type="term" value="C:cytoplasm"/>
    <property type="evidence" value="ECO:0007669"/>
    <property type="project" value="UniProtKB-SubCell"/>
</dbReference>
<feature type="domain" description="OB-fold nucleic acid binding" evidence="8">
    <location>
        <begin position="6"/>
        <end position="98"/>
    </location>
</feature>
<dbReference type="Proteomes" id="UP000229385">
    <property type="component" value="Unassembled WGS sequence"/>
</dbReference>
<dbReference type="GO" id="GO:0003676">
    <property type="term" value="F:nucleic acid binding"/>
    <property type="evidence" value="ECO:0007669"/>
    <property type="project" value="InterPro"/>
</dbReference>
<organism evidence="9 10">
    <name type="scientific">Candidatus Uhrbacteria bacterium CG_4_9_14_3_um_filter_50_9</name>
    <dbReference type="NCBI Taxonomy" id="1975035"/>
    <lineage>
        <taxon>Bacteria</taxon>
        <taxon>Candidatus Uhriibacteriota</taxon>
    </lineage>
</organism>
<comment type="caution">
    <text evidence="9">The sequence shown here is derived from an EMBL/GenBank/DDBJ whole genome shotgun (WGS) entry which is preliminary data.</text>
</comment>
<keyword evidence="3 5" id="KW-0378">Hydrolase</keyword>
<evidence type="ECO:0000256" key="5">
    <source>
        <dbReference type="HAMAP-Rule" id="MF_00378"/>
    </source>
</evidence>
<keyword evidence="2 5" id="KW-0540">Nuclease</keyword>
<dbReference type="NCBIfam" id="TIGR00237">
    <property type="entry name" value="xseA"/>
    <property type="match status" value="1"/>
</dbReference>